<dbReference type="AlphaFoldDB" id="A0AA88T2I5"/>
<dbReference type="InterPro" id="IPR001611">
    <property type="entry name" value="Leu-rich_rpt"/>
</dbReference>
<keyword evidence="2 4" id="KW-0732">Signal</keyword>
<evidence type="ECO:0000313" key="6">
    <source>
        <dbReference type="Proteomes" id="UP001187415"/>
    </source>
</evidence>
<dbReference type="SMART" id="SM00364">
    <property type="entry name" value="LRR_BAC"/>
    <property type="match status" value="6"/>
</dbReference>
<keyword evidence="1" id="KW-0433">Leucine-rich repeat</keyword>
<proteinExistence type="predicted"/>
<organism evidence="5 6">
    <name type="scientific">Channa striata</name>
    <name type="common">Snakehead murrel</name>
    <name type="synonym">Ophicephalus striatus</name>
    <dbReference type="NCBI Taxonomy" id="64152"/>
    <lineage>
        <taxon>Eukaryota</taxon>
        <taxon>Metazoa</taxon>
        <taxon>Chordata</taxon>
        <taxon>Craniata</taxon>
        <taxon>Vertebrata</taxon>
        <taxon>Euteleostomi</taxon>
        <taxon>Actinopterygii</taxon>
        <taxon>Neopterygii</taxon>
        <taxon>Teleostei</taxon>
        <taxon>Neoteleostei</taxon>
        <taxon>Acanthomorphata</taxon>
        <taxon>Anabantaria</taxon>
        <taxon>Anabantiformes</taxon>
        <taxon>Channoidei</taxon>
        <taxon>Channidae</taxon>
        <taxon>Channa</taxon>
    </lineage>
</organism>
<keyword evidence="6" id="KW-1185">Reference proteome</keyword>
<evidence type="ECO:0000256" key="3">
    <source>
        <dbReference type="ARBA" id="ARBA00022737"/>
    </source>
</evidence>
<dbReference type="GO" id="GO:0005886">
    <property type="term" value="C:plasma membrane"/>
    <property type="evidence" value="ECO:0007669"/>
    <property type="project" value="TreeGrafter"/>
</dbReference>
<keyword evidence="3" id="KW-0677">Repeat</keyword>
<dbReference type="PRINTS" id="PR00019">
    <property type="entry name" value="LEURICHRPT"/>
</dbReference>
<accession>A0AA88T2I5</accession>
<dbReference type="Pfam" id="PF00560">
    <property type="entry name" value="LRR_1"/>
    <property type="match status" value="1"/>
</dbReference>
<comment type="caution">
    <text evidence="5">The sequence shown here is derived from an EMBL/GenBank/DDBJ whole genome shotgun (WGS) entry which is preliminary data.</text>
</comment>
<protein>
    <recommendedName>
        <fullName evidence="7">LRRCT domain-containing protein</fullName>
    </recommendedName>
</protein>
<dbReference type="InterPro" id="IPR050541">
    <property type="entry name" value="LRR_TM_domain-containing"/>
</dbReference>
<dbReference type="PROSITE" id="PS51450">
    <property type="entry name" value="LRR"/>
    <property type="match status" value="4"/>
</dbReference>
<feature type="signal peptide" evidence="4">
    <location>
        <begin position="1"/>
        <end position="36"/>
    </location>
</feature>
<evidence type="ECO:0008006" key="7">
    <source>
        <dbReference type="Google" id="ProtNLM"/>
    </source>
</evidence>
<dbReference type="PANTHER" id="PTHR24369">
    <property type="entry name" value="ANTIGEN BSP, PUTATIVE-RELATED"/>
    <property type="match status" value="1"/>
</dbReference>
<feature type="chain" id="PRO_5041721444" description="LRRCT domain-containing protein" evidence="4">
    <location>
        <begin position="37"/>
        <end position="346"/>
    </location>
</feature>
<evidence type="ECO:0000256" key="1">
    <source>
        <dbReference type="ARBA" id="ARBA00022614"/>
    </source>
</evidence>
<dbReference type="Proteomes" id="UP001187415">
    <property type="component" value="Unassembled WGS sequence"/>
</dbReference>
<reference evidence="5" key="1">
    <citation type="submission" date="2023-07" db="EMBL/GenBank/DDBJ databases">
        <title>Chromosome-level Genome Assembly of Striped Snakehead (Channa striata).</title>
        <authorList>
            <person name="Liu H."/>
        </authorList>
    </citation>
    <scope>NUCLEOTIDE SEQUENCE</scope>
    <source>
        <strain evidence="5">Gz</strain>
        <tissue evidence="5">Muscle</tissue>
    </source>
</reference>
<dbReference type="Pfam" id="PF13855">
    <property type="entry name" value="LRR_8"/>
    <property type="match status" value="2"/>
</dbReference>
<evidence type="ECO:0000313" key="5">
    <source>
        <dbReference type="EMBL" id="KAK2856136.1"/>
    </source>
</evidence>
<dbReference type="SUPFAM" id="SSF52058">
    <property type="entry name" value="L domain-like"/>
    <property type="match status" value="1"/>
</dbReference>
<dbReference type="EMBL" id="JAUPFM010000003">
    <property type="protein sequence ID" value="KAK2856136.1"/>
    <property type="molecule type" value="Genomic_DNA"/>
</dbReference>
<name>A0AA88T2I5_CHASR</name>
<evidence type="ECO:0000256" key="4">
    <source>
        <dbReference type="SAM" id="SignalP"/>
    </source>
</evidence>
<dbReference type="PANTHER" id="PTHR24369:SF210">
    <property type="entry name" value="CHAOPTIN-RELATED"/>
    <property type="match status" value="1"/>
</dbReference>
<sequence length="346" mass="39217">MAVWRLILNHPENKMMNTWRALAVLWLACFCRGTTSCPALCTCFPQKAEVICSEVPLTDFPSEGLPENTTILTIQFTNITSISEQHLNSVPLLQQLHLYRNRLQSLPSHLLRGVPFLHTLDLTENKLTELPVDVFSHAPLRSLVLKNNLIENADAEWLPENSSLTWLDLSGNRLTKVPAALLQNVPHLEILDLSNNHLERISRSSLDSLTKLQKLDLDNNKLDTLDESTFQNTHSLIHLFLAQNKLNSLPKNLFQNLTQLRNLNLDDNQLSHIPPGSLDPLHSLDEQGIDLTSNPWLCNRKLQYLWSWLQKNTKKAYLPDSITCSSQLLAGRSVMSLTESELNTDS</sequence>
<dbReference type="InterPro" id="IPR003591">
    <property type="entry name" value="Leu-rich_rpt_typical-subtyp"/>
</dbReference>
<gene>
    <name evidence="5" type="ORF">Q5P01_004871</name>
</gene>
<dbReference type="SMART" id="SM00369">
    <property type="entry name" value="LRR_TYP"/>
    <property type="match status" value="7"/>
</dbReference>
<dbReference type="Gene3D" id="3.80.10.10">
    <property type="entry name" value="Ribonuclease Inhibitor"/>
    <property type="match status" value="2"/>
</dbReference>
<evidence type="ECO:0000256" key="2">
    <source>
        <dbReference type="ARBA" id="ARBA00022729"/>
    </source>
</evidence>
<dbReference type="InterPro" id="IPR032675">
    <property type="entry name" value="LRR_dom_sf"/>
</dbReference>